<sequence>MSVSFVARGHIAGRVVMAFEMCDLRDYQLNRDFDFTSAVDRHEIRHYELDANGELVLRLVIGLGYDGEYLREVIVYVTKVGADVPNVHVGASEDIVESVVRLSIMCRAWIEYVWWIAVDLVKTAVLSFVKSLAEHGYVLAV</sequence>
<proteinExistence type="predicted"/>
<keyword evidence="2" id="KW-1185">Reference proteome</keyword>
<evidence type="ECO:0000313" key="2">
    <source>
        <dbReference type="Proteomes" id="UP000265515"/>
    </source>
</evidence>
<dbReference type="Proteomes" id="UP000265515">
    <property type="component" value="Unassembled WGS sequence"/>
</dbReference>
<comment type="caution">
    <text evidence="1">The sequence shown here is derived from an EMBL/GenBank/DDBJ whole genome shotgun (WGS) entry which is preliminary data.</text>
</comment>
<reference evidence="1 2" key="1">
    <citation type="journal article" date="2018" name="Cell">
        <title>The Chara Genome: Secondary Complexity and Implications for Plant Terrestrialization.</title>
        <authorList>
            <person name="Nishiyama T."/>
            <person name="Sakayama H."/>
            <person name="Vries J.D."/>
            <person name="Buschmann H."/>
            <person name="Saint-Marcoux D."/>
            <person name="Ullrich K.K."/>
            <person name="Haas F.B."/>
            <person name="Vanderstraeten L."/>
            <person name="Becker D."/>
            <person name="Lang D."/>
            <person name="Vosolsobe S."/>
            <person name="Rombauts S."/>
            <person name="Wilhelmsson P.K.I."/>
            <person name="Janitza P."/>
            <person name="Kern R."/>
            <person name="Heyl A."/>
            <person name="Rumpler F."/>
            <person name="Villalobos L.I.A.C."/>
            <person name="Clay J.M."/>
            <person name="Skokan R."/>
            <person name="Toyoda A."/>
            <person name="Suzuki Y."/>
            <person name="Kagoshima H."/>
            <person name="Schijlen E."/>
            <person name="Tajeshwar N."/>
            <person name="Catarino B."/>
            <person name="Hetherington A.J."/>
            <person name="Saltykova A."/>
            <person name="Bonnot C."/>
            <person name="Breuninger H."/>
            <person name="Symeonidi A."/>
            <person name="Radhakrishnan G.V."/>
            <person name="Van Nieuwerburgh F."/>
            <person name="Deforce D."/>
            <person name="Chang C."/>
            <person name="Karol K.G."/>
            <person name="Hedrich R."/>
            <person name="Ulvskov P."/>
            <person name="Glockner G."/>
            <person name="Delwiche C.F."/>
            <person name="Petrasek J."/>
            <person name="Van de Peer Y."/>
            <person name="Friml J."/>
            <person name="Beilby M."/>
            <person name="Dolan L."/>
            <person name="Kohara Y."/>
            <person name="Sugano S."/>
            <person name="Fujiyama A."/>
            <person name="Delaux P.-M."/>
            <person name="Quint M."/>
            <person name="TheiBen G."/>
            <person name="Hagemann M."/>
            <person name="Harholt J."/>
            <person name="Dunand C."/>
            <person name="Zachgo S."/>
            <person name="Langdale J."/>
            <person name="Maumus F."/>
            <person name="Straeten D.V.D."/>
            <person name="Gould S.B."/>
            <person name="Rensing S.A."/>
        </authorList>
    </citation>
    <scope>NUCLEOTIDE SEQUENCE [LARGE SCALE GENOMIC DNA]</scope>
    <source>
        <strain evidence="1 2">S276</strain>
    </source>
</reference>
<name>A0A388KA59_CHABU</name>
<evidence type="ECO:0000313" key="1">
    <source>
        <dbReference type="EMBL" id="GBG66945.1"/>
    </source>
</evidence>
<dbReference type="STRING" id="69332.A0A388KA59"/>
<organism evidence="1 2">
    <name type="scientific">Chara braunii</name>
    <name type="common">Braun's stonewort</name>
    <dbReference type="NCBI Taxonomy" id="69332"/>
    <lineage>
        <taxon>Eukaryota</taxon>
        <taxon>Viridiplantae</taxon>
        <taxon>Streptophyta</taxon>
        <taxon>Charophyceae</taxon>
        <taxon>Charales</taxon>
        <taxon>Characeae</taxon>
        <taxon>Chara</taxon>
    </lineage>
</organism>
<dbReference type="Gramene" id="GBG66945">
    <property type="protein sequence ID" value="GBG66945"/>
    <property type="gene ID" value="CBR_g74632"/>
</dbReference>
<dbReference type="EMBL" id="BFEA01000081">
    <property type="protein sequence ID" value="GBG66945.1"/>
    <property type="molecule type" value="Genomic_DNA"/>
</dbReference>
<accession>A0A388KA59</accession>
<gene>
    <name evidence="1" type="ORF">CBR_g74632</name>
</gene>
<dbReference type="AlphaFoldDB" id="A0A388KA59"/>
<protein>
    <submittedName>
        <fullName evidence="1">Uncharacterized protein</fullName>
    </submittedName>
</protein>